<keyword evidence="4" id="KW-0813">Transport</keyword>
<keyword evidence="12" id="KW-0282">Flagellum</keyword>
<evidence type="ECO:0000256" key="10">
    <source>
        <dbReference type="ARBA" id="ARBA00023225"/>
    </source>
</evidence>
<evidence type="ECO:0000256" key="4">
    <source>
        <dbReference type="ARBA" id="ARBA00022448"/>
    </source>
</evidence>
<name>A0A2S3ZX89_ARTGL</name>
<sequence>MGKSFRLAGLLRFRQAQEEQAAAALARANSRRKEHEGRVGRVRGILADTPSDPGSAAALRASAAARSSARSMLLELHALTDSTTQLAAQAQAELLAAKKSAASLENLAERHRVEQHHLILREEQLFLDELASSRTQEHGTPKLGATADARLENA</sequence>
<keyword evidence="9" id="KW-0472">Membrane</keyword>
<dbReference type="RefSeq" id="WP_103465203.1">
    <property type="nucleotide sequence ID" value="NZ_PPXB01000005.1"/>
</dbReference>
<dbReference type="GO" id="GO:0015031">
    <property type="term" value="P:protein transport"/>
    <property type="evidence" value="ECO:0007669"/>
    <property type="project" value="UniProtKB-KW"/>
</dbReference>
<evidence type="ECO:0000313" key="13">
    <source>
        <dbReference type="Proteomes" id="UP000237061"/>
    </source>
</evidence>
<dbReference type="GO" id="GO:0006935">
    <property type="term" value="P:chemotaxis"/>
    <property type="evidence" value="ECO:0007669"/>
    <property type="project" value="UniProtKB-KW"/>
</dbReference>
<feature type="region of interest" description="Disordered" evidence="11">
    <location>
        <begin position="131"/>
        <end position="154"/>
    </location>
</feature>
<proteinExistence type="inferred from homology"/>
<keyword evidence="12" id="KW-0969">Cilium</keyword>
<keyword evidence="7" id="KW-1005">Bacterial flagellum biogenesis</keyword>
<keyword evidence="6" id="KW-0145">Chemotaxis</keyword>
<keyword evidence="8" id="KW-0653">Protein transport</keyword>
<organism evidence="12 13">
    <name type="scientific">Arthrobacter glacialis</name>
    <dbReference type="NCBI Taxonomy" id="1664"/>
    <lineage>
        <taxon>Bacteria</taxon>
        <taxon>Bacillati</taxon>
        <taxon>Actinomycetota</taxon>
        <taxon>Actinomycetes</taxon>
        <taxon>Micrococcales</taxon>
        <taxon>Micrococcaceae</taxon>
        <taxon>Arthrobacter</taxon>
    </lineage>
</organism>
<comment type="subcellular location">
    <subcellularLocation>
        <location evidence="1">Cell membrane</location>
        <topology evidence="1">Peripheral membrane protein</topology>
        <orientation evidence="1">Cytoplasmic side</orientation>
    </subcellularLocation>
</comment>
<dbReference type="Pfam" id="PF02050">
    <property type="entry name" value="FliJ"/>
    <property type="match status" value="1"/>
</dbReference>
<evidence type="ECO:0000256" key="7">
    <source>
        <dbReference type="ARBA" id="ARBA00022795"/>
    </source>
</evidence>
<keyword evidence="13" id="KW-1185">Reference proteome</keyword>
<dbReference type="EMBL" id="PPXC01000005">
    <property type="protein sequence ID" value="POH73848.1"/>
    <property type="molecule type" value="Genomic_DNA"/>
</dbReference>
<dbReference type="GO" id="GO:0009288">
    <property type="term" value="C:bacterial-type flagellum"/>
    <property type="evidence" value="ECO:0007669"/>
    <property type="project" value="InterPro"/>
</dbReference>
<evidence type="ECO:0000256" key="9">
    <source>
        <dbReference type="ARBA" id="ARBA00023136"/>
    </source>
</evidence>
<dbReference type="OrthoDB" id="9976149at2"/>
<evidence type="ECO:0000256" key="3">
    <source>
        <dbReference type="ARBA" id="ARBA00020392"/>
    </source>
</evidence>
<evidence type="ECO:0000256" key="6">
    <source>
        <dbReference type="ARBA" id="ARBA00022500"/>
    </source>
</evidence>
<dbReference type="Gene3D" id="1.10.287.1700">
    <property type="match status" value="1"/>
</dbReference>
<gene>
    <name evidence="12" type="ORF">CVS27_07975</name>
</gene>
<protein>
    <recommendedName>
        <fullName evidence="3">Flagellar FliJ protein</fullName>
    </recommendedName>
</protein>
<dbReference type="GO" id="GO:0005886">
    <property type="term" value="C:plasma membrane"/>
    <property type="evidence" value="ECO:0007669"/>
    <property type="project" value="UniProtKB-SubCell"/>
</dbReference>
<dbReference type="InterPro" id="IPR053716">
    <property type="entry name" value="Flag_assembly_chemotaxis_eff"/>
</dbReference>
<dbReference type="GO" id="GO:0071973">
    <property type="term" value="P:bacterial-type flagellum-dependent cell motility"/>
    <property type="evidence" value="ECO:0007669"/>
    <property type="project" value="InterPro"/>
</dbReference>
<evidence type="ECO:0000256" key="8">
    <source>
        <dbReference type="ARBA" id="ARBA00022927"/>
    </source>
</evidence>
<dbReference type="InterPro" id="IPR012823">
    <property type="entry name" value="Flagell_FliJ"/>
</dbReference>
<keyword evidence="10" id="KW-1006">Bacterial flagellum protein export</keyword>
<keyword evidence="12" id="KW-0966">Cell projection</keyword>
<dbReference type="GO" id="GO:0044781">
    <property type="term" value="P:bacterial-type flagellum organization"/>
    <property type="evidence" value="ECO:0007669"/>
    <property type="project" value="UniProtKB-KW"/>
</dbReference>
<accession>A0A2S3ZX89</accession>
<evidence type="ECO:0000256" key="2">
    <source>
        <dbReference type="ARBA" id="ARBA00010004"/>
    </source>
</evidence>
<dbReference type="Proteomes" id="UP000237061">
    <property type="component" value="Unassembled WGS sequence"/>
</dbReference>
<evidence type="ECO:0000256" key="1">
    <source>
        <dbReference type="ARBA" id="ARBA00004413"/>
    </source>
</evidence>
<dbReference type="AlphaFoldDB" id="A0A2S3ZX89"/>
<evidence type="ECO:0000313" key="12">
    <source>
        <dbReference type="EMBL" id="POH73848.1"/>
    </source>
</evidence>
<comment type="similarity">
    <text evidence="2">Belongs to the FliJ family.</text>
</comment>
<comment type="caution">
    <text evidence="12">The sequence shown here is derived from an EMBL/GenBank/DDBJ whole genome shotgun (WGS) entry which is preliminary data.</text>
</comment>
<keyword evidence="5" id="KW-1003">Cell membrane</keyword>
<evidence type="ECO:0000256" key="5">
    <source>
        <dbReference type="ARBA" id="ARBA00022475"/>
    </source>
</evidence>
<reference evidence="12 13" key="1">
    <citation type="submission" date="2018-01" db="EMBL/GenBank/DDBJ databases">
        <title>Arthrobacter sp. nov., from glaciers in China.</title>
        <authorList>
            <person name="Liu Q."/>
            <person name="Xin Y.-H."/>
        </authorList>
    </citation>
    <scope>NUCLEOTIDE SEQUENCE [LARGE SCALE GENOMIC DNA]</scope>
    <source>
        <strain evidence="12 13">HLT2-12-2</strain>
    </source>
</reference>
<evidence type="ECO:0000256" key="11">
    <source>
        <dbReference type="SAM" id="MobiDB-lite"/>
    </source>
</evidence>